<dbReference type="Gene3D" id="3.40.50.150">
    <property type="entry name" value="Vaccinia Virus protein VP39"/>
    <property type="match status" value="1"/>
</dbReference>
<dbReference type="InterPro" id="IPR013216">
    <property type="entry name" value="Methyltransf_11"/>
</dbReference>
<keyword evidence="2" id="KW-0808">Transferase</keyword>
<evidence type="ECO:0000259" key="4">
    <source>
        <dbReference type="Pfam" id="PF08241"/>
    </source>
</evidence>
<name>A0A919AZK0_9ACTN</name>
<proteinExistence type="predicted"/>
<dbReference type="AlphaFoldDB" id="A0A919AZK0"/>
<comment type="caution">
    <text evidence="5">The sequence shown here is derived from an EMBL/GenBank/DDBJ whole genome shotgun (WGS) entry which is preliminary data.</text>
</comment>
<evidence type="ECO:0000256" key="2">
    <source>
        <dbReference type="ARBA" id="ARBA00022679"/>
    </source>
</evidence>
<dbReference type="PANTHER" id="PTHR43464:SF19">
    <property type="entry name" value="UBIQUINONE BIOSYNTHESIS O-METHYLTRANSFERASE, MITOCHONDRIAL"/>
    <property type="match status" value="1"/>
</dbReference>
<sequence length="216" mass="24089">MTGQTVTRTTPWNHNVHYHPLILDAVPDGCGRALDLGCGDGLLARRLAERAREVTGVDRSEDMIRQARRAAADAHVPHLTFLQADFLRPPLPEALAEGTFDFVSAVAVVHHGDFATAVQSMKRLLAPGGRLVIVGLARPRTPYDWLTSAAGVPAARWLARRHGGVTDPPGMPVEDPRTTWTEVRRTSRALLPGRRFRRHLLWRYSVVWERPRPLAR</sequence>
<keyword evidence="3" id="KW-0949">S-adenosyl-L-methionine</keyword>
<reference evidence="5" key="2">
    <citation type="submission" date="2020-09" db="EMBL/GenBank/DDBJ databases">
        <authorList>
            <person name="Sun Q."/>
            <person name="Ohkuma M."/>
        </authorList>
    </citation>
    <scope>NUCLEOTIDE SEQUENCE</scope>
    <source>
        <strain evidence="5">JCM 4059</strain>
    </source>
</reference>
<dbReference type="EMBL" id="BNBD01000002">
    <property type="protein sequence ID" value="GHF34304.1"/>
    <property type="molecule type" value="Genomic_DNA"/>
</dbReference>
<keyword evidence="6" id="KW-1185">Reference proteome</keyword>
<reference evidence="5" key="1">
    <citation type="journal article" date="2014" name="Int. J. Syst. Evol. Microbiol.">
        <title>Complete genome sequence of Corynebacterium casei LMG S-19264T (=DSM 44701T), isolated from a smear-ripened cheese.</title>
        <authorList>
            <consortium name="US DOE Joint Genome Institute (JGI-PGF)"/>
            <person name="Walter F."/>
            <person name="Albersmeier A."/>
            <person name="Kalinowski J."/>
            <person name="Ruckert C."/>
        </authorList>
    </citation>
    <scope>NUCLEOTIDE SEQUENCE</scope>
    <source>
        <strain evidence="5">JCM 4059</strain>
    </source>
</reference>
<evidence type="ECO:0000256" key="1">
    <source>
        <dbReference type="ARBA" id="ARBA00022603"/>
    </source>
</evidence>
<evidence type="ECO:0000313" key="6">
    <source>
        <dbReference type="Proteomes" id="UP000638313"/>
    </source>
</evidence>
<dbReference type="SUPFAM" id="SSF53335">
    <property type="entry name" value="S-adenosyl-L-methionine-dependent methyltransferases"/>
    <property type="match status" value="1"/>
</dbReference>
<protein>
    <submittedName>
        <fullName evidence="5">Methyltransferase</fullName>
    </submittedName>
</protein>
<gene>
    <name evidence="5" type="ORF">GCM10010218_14320</name>
</gene>
<organism evidence="5 6">
    <name type="scientific">Streptomyces mashuensis</name>
    <dbReference type="NCBI Taxonomy" id="33904"/>
    <lineage>
        <taxon>Bacteria</taxon>
        <taxon>Bacillati</taxon>
        <taxon>Actinomycetota</taxon>
        <taxon>Actinomycetes</taxon>
        <taxon>Kitasatosporales</taxon>
        <taxon>Streptomycetaceae</taxon>
        <taxon>Streptomyces</taxon>
    </lineage>
</organism>
<dbReference type="GO" id="GO:0032259">
    <property type="term" value="P:methylation"/>
    <property type="evidence" value="ECO:0007669"/>
    <property type="project" value="UniProtKB-KW"/>
</dbReference>
<keyword evidence="1 5" id="KW-0489">Methyltransferase</keyword>
<feature type="domain" description="Methyltransferase type 11" evidence="4">
    <location>
        <begin position="34"/>
        <end position="133"/>
    </location>
</feature>
<accession>A0A919AZK0</accession>
<dbReference type="GO" id="GO:0008757">
    <property type="term" value="F:S-adenosylmethionine-dependent methyltransferase activity"/>
    <property type="evidence" value="ECO:0007669"/>
    <property type="project" value="InterPro"/>
</dbReference>
<dbReference type="RefSeq" id="WP_190128566.1">
    <property type="nucleotide sequence ID" value="NZ_BNBD01000002.1"/>
</dbReference>
<dbReference type="CDD" id="cd02440">
    <property type="entry name" value="AdoMet_MTases"/>
    <property type="match status" value="1"/>
</dbReference>
<dbReference type="Pfam" id="PF08241">
    <property type="entry name" value="Methyltransf_11"/>
    <property type="match status" value="1"/>
</dbReference>
<evidence type="ECO:0000256" key="3">
    <source>
        <dbReference type="ARBA" id="ARBA00022691"/>
    </source>
</evidence>
<dbReference type="InterPro" id="IPR029063">
    <property type="entry name" value="SAM-dependent_MTases_sf"/>
</dbReference>
<dbReference type="Proteomes" id="UP000638313">
    <property type="component" value="Unassembled WGS sequence"/>
</dbReference>
<evidence type="ECO:0000313" key="5">
    <source>
        <dbReference type="EMBL" id="GHF34304.1"/>
    </source>
</evidence>
<dbReference type="PANTHER" id="PTHR43464">
    <property type="entry name" value="METHYLTRANSFERASE"/>
    <property type="match status" value="1"/>
</dbReference>